<dbReference type="UniPathway" id="UPA00219"/>
<evidence type="ECO:0000256" key="1">
    <source>
        <dbReference type="ARBA" id="ARBA00001936"/>
    </source>
</evidence>
<dbReference type="EMBL" id="FNCV01000001">
    <property type="protein sequence ID" value="SDG44660.1"/>
    <property type="molecule type" value="Genomic_DNA"/>
</dbReference>
<gene>
    <name evidence="14" type="primary">ddl</name>
    <name evidence="19" type="ORF">SAMN05421742_101271</name>
</gene>
<evidence type="ECO:0000256" key="9">
    <source>
        <dbReference type="ARBA" id="ARBA00022840"/>
    </source>
</evidence>
<dbReference type="Gene3D" id="3.30.470.20">
    <property type="entry name" value="ATP-grasp fold, B domain"/>
    <property type="match status" value="1"/>
</dbReference>
<keyword evidence="11 14" id="KW-0573">Peptidoglycan synthesis</keyword>
<dbReference type="NCBIfam" id="TIGR01205">
    <property type="entry name" value="D_ala_D_alaTIGR"/>
    <property type="match status" value="1"/>
</dbReference>
<dbReference type="PANTHER" id="PTHR23132">
    <property type="entry name" value="D-ALANINE--D-ALANINE LIGASE"/>
    <property type="match status" value="1"/>
</dbReference>
<dbReference type="PANTHER" id="PTHR23132:SF23">
    <property type="entry name" value="D-ALANINE--D-ALANINE LIGASE B"/>
    <property type="match status" value="1"/>
</dbReference>
<dbReference type="PIRSF" id="PIRSF039102">
    <property type="entry name" value="Ddl/VanB"/>
    <property type="match status" value="1"/>
</dbReference>
<protein>
    <recommendedName>
        <fullName evidence="5 14">D-alanine--D-alanine ligase</fullName>
        <ecNumber evidence="5 14">6.3.2.4</ecNumber>
    </recommendedName>
    <alternativeName>
        <fullName evidence="14">D-Ala-D-Ala ligase</fullName>
    </alternativeName>
    <alternativeName>
        <fullName evidence="14">D-alanylalanine synthetase</fullName>
    </alternativeName>
</protein>
<keyword evidence="16" id="KW-0460">Magnesium</keyword>
<evidence type="ECO:0000256" key="14">
    <source>
        <dbReference type="HAMAP-Rule" id="MF_00047"/>
    </source>
</evidence>
<keyword evidence="6 14" id="KW-0963">Cytoplasm</keyword>
<comment type="catalytic activity">
    <reaction evidence="13 14">
        <text>2 D-alanine + ATP = D-alanyl-D-alanine + ADP + phosphate + H(+)</text>
        <dbReference type="Rhea" id="RHEA:11224"/>
        <dbReference type="ChEBI" id="CHEBI:15378"/>
        <dbReference type="ChEBI" id="CHEBI:30616"/>
        <dbReference type="ChEBI" id="CHEBI:43474"/>
        <dbReference type="ChEBI" id="CHEBI:57416"/>
        <dbReference type="ChEBI" id="CHEBI:57822"/>
        <dbReference type="ChEBI" id="CHEBI:456216"/>
        <dbReference type="EC" id="6.3.2.4"/>
    </reaction>
</comment>
<dbReference type="GO" id="GO:0046872">
    <property type="term" value="F:metal ion binding"/>
    <property type="evidence" value="ECO:0007669"/>
    <property type="project" value="UniProtKB-KW"/>
</dbReference>
<dbReference type="Gene3D" id="3.30.1490.20">
    <property type="entry name" value="ATP-grasp fold, A domain"/>
    <property type="match status" value="1"/>
</dbReference>
<feature type="active site" evidence="15">
    <location>
        <position position="18"/>
    </location>
</feature>
<dbReference type="PROSITE" id="PS50975">
    <property type="entry name" value="ATP_GRASP"/>
    <property type="match status" value="1"/>
</dbReference>
<dbReference type="EC" id="6.3.2.4" evidence="5 14"/>
<feature type="active site" evidence="15">
    <location>
        <position position="283"/>
    </location>
</feature>
<comment type="subcellular location">
    <subcellularLocation>
        <location evidence="3 14">Cytoplasm</location>
    </subcellularLocation>
</comment>
<dbReference type="SUPFAM" id="SSF52440">
    <property type="entry name" value="PreATP-grasp domain"/>
    <property type="match status" value="1"/>
</dbReference>
<dbReference type="Gene3D" id="3.40.50.20">
    <property type="match status" value="1"/>
</dbReference>
<dbReference type="InterPro" id="IPR016185">
    <property type="entry name" value="PreATP-grasp_dom_sf"/>
</dbReference>
<dbReference type="InterPro" id="IPR011127">
    <property type="entry name" value="Dala_Dala_lig_N"/>
</dbReference>
<sequence length="311" mass="32914">MTVTPRRISVLMGGFSAEREVSLVSGAAAARALAELGHEVHPFDLQRDLKGLLAHFEESRAEVVFNALHGRYGEDGALQGLLDILGLPYTHSGRLASALAMDKPTAKRLFAEAGIPVAEHRIVPAAELAHGDPLPRPYVLKPVDEGSSVGVTIVRPGDNTPPVDPAAWGFGAVMVEAFIPGRELTVAVLGAGPGQPEDQALAVTEITTQRGFYDYDAKYAAGGSRHVLPAEVPAAVAEEARRLSVLAHQTLGCRGVTRTDLRWDGQTLFVLEINTQPGLTPTSLVPEQAALVGIDFAGLVQRMVEAAQCDG</sequence>
<comment type="similarity">
    <text evidence="4 14">Belongs to the D-alanine--D-alanine ligase family.</text>
</comment>
<evidence type="ECO:0000256" key="16">
    <source>
        <dbReference type="PIRSR" id="PIRSR039102-3"/>
    </source>
</evidence>
<evidence type="ECO:0000256" key="17">
    <source>
        <dbReference type="PROSITE-ProRule" id="PRU00409"/>
    </source>
</evidence>
<dbReference type="RefSeq" id="WP_092614204.1">
    <property type="nucleotide sequence ID" value="NZ_FNCV01000001.1"/>
</dbReference>
<dbReference type="GO" id="GO:0009252">
    <property type="term" value="P:peptidoglycan biosynthetic process"/>
    <property type="evidence" value="ECO:0007669"/>
    <property type="project" value="UniProtKB-UniRule"/>
</dbReference>
<keyword evidence="16" id="KW-0464">Manganese</keyword>
<reference evidence="20" key="1">
    <citation type="submission" date="2016-10" db="EMBL/GenBank/DDBJ databases">
        <authorList>
            <person name="Varghese N."/>
            <person name="Submissions S."/>
        </authorList>
    </citation>
    <scope>NUCLEOTIDE SEQUENCE [LARGE SCALE GENOMIC DNA]</scope>
    <source>
        <strain evidence="20">930I</strain>
    </source>
</reference>
<evidence type="ECO:0000256" key="10">
    <source>
        <dbReference type="ARBA" id="ARBA00022960"/>
    </source>
</evidence>
<dbReference type="InterPro" id="IPR011095">
    <property type="entry name" value="Dala_Dala_lig_C"/>
</dbReference>
<keyword evidence="20" id="KW-1185">Reference proteome</keyword>
<feature type="binding site" evidence="16">
    <location>
        <position position="274"/>
    </location>
    <ligand>
        <name>Mg(2+)</name>
        <dbReference type="ChEBI" id="CHEBI:18420"/>
        <label>2</label>
    </ligand>
</feature>
<comment type="cofactor">
    <cofactor evidence="16">
        <name>Mg(2+)</name>
        <dbReference type="ChEBI" id="CHEBI:18420"/>
    </cofactor>
    <cofactor evidence="16">
        <name>Mn(2+)</name>
        <dbReference type="ChEBI" id="CHEBI:29035"/>
    </cofactor>
    <text evidence="16">Binds 2 magnesium or manganese ions per subunit.</text>
</comment>
<organism evidence="19 20">
    <name type="scientific">Roseospirillum parvum</name>
    <dbReference type="NCBI Taxonomy" id="83401"/>
    <lineage>
        <taxon>Bacteria</taxon>
        <taxon>Pseudomonadati</taxon>
        <taxon>Pseudomonadota</taxon>
        <taxon>Alphaproteobacteria</taxon>
        <taxon>Rhodospirillales</taxon>
        <taxon>Rhodospirillaceae</taxon>
        <taxon>Roseospirillum</taxon>
    </lineage>
</organism>
<dbReference type="InterPro" id="IPR011761">
    <property type="entry name" value="ATP-grasp"/>
</dbReference>
<dbReference type="SUPFAM" id="SSF56059">
    <property type="entry name" value="Glutathione synthetase ATP-binding domain-like"/>
    <property type="match status" value="1"/>
</dbReference>
<evidence type="ECO:0000256" key="7">
    <source>
        <dbReference type="ARBA" id="ARBA00022598"/>
    </source>
</evidence>
<evidence type="ECO:0000313" key="19">
    <source>
        <dbReference type="EMBL" id="SDG44660.1"/>
    </source>
</evidence>
<dbReference type="InterPro" id="IPR000291">
    <property type="entry name" value="D-Ala_lig_Van_CS"/>
</dbReference>
<dbReference type="InterPro" id="IPR005905">
    <property type="entry name" value="D_ala_D_ala"/>
</dbReference>
<evidence type="ECO:0000256" key="15">
    <source>
        <dbReference type="PIRSR" id="PIRSR039102-1"/>
    </source>
</evidence>
<dbReference type="NCBIfam" id="NF002378">
    <property type="entry name" value="PRK01372.1"/>
    <property type="match status" value="1"/>
</dbReference>
<dbReference type="GO" id="GO:0005737">
    <property type="term" value="C:cytoplasm"/>
    <property type="evidence" value="ECO:0007669"/>
    <property type="project" value="UniProtKB-SubCell"/>
</dbReference>
<comment type="function">
    <text evidence="2 14">Cell wall formation.</text>
</comment>
<keyword evidence="16" id="KW-0479">Metal-binding</keyword>
<feature type="domain" description="ATP-grasp" evidence="18">
    <location>
        <begin position="107"/>
        <end position="305"/>
    </location>
</feature>
<dbReference type="Proteomes" id="UP000217076">
    <property type="component" value="Unassembled WGS sequence"/>
</dbReference>
<keyword evidence="12 14" id="KW-0961">Cell wall biogenesis/degradation</keyword>
<comment type="pathway">
    <text evidence="14">Cell wall biogenesis; peptidoglycan biosynthesis.</text>
</comment>
<evidence type="ECO:0000259" key="18">
    <source>
        <dbReference type="PROSITE" id="PS50975"/>
    </source>
</evidence>
<evidence type="ECO:0000256" key="5">
    <source>
        <dbReference type="ARBA" id="ARBA00012216"/>
    </source>
</evidence>
<dbReference type="OrthoDB" id="9813261at2"/>
<evidence type="ECO:0000256" key="12">
    <source>
        <dbReference type="ARBA" id="ARBA00023316"/>
    </source>
</evidence>
<feature type="binding site" evidence="16">
    <location>
        <position position="260"/>
    </location>
    <ligand>
        <name>Mg(2+)</name>
        <dbReference type="ChEBI" id="CHEBI:18420"/>
        <label>1</label>
    </ligand>
</feature>
<dbReference type="STRING" id="83401.SAMN05421742_101271"/>
<keyword evidence="8 17" id="KW-0547">Nucleotide-binding</keyword>
<dbReference type="PROSITE" id="PS00843">
    <property type="entry name" value="DALA_DALA_LIGASE_1"/>
    <property type="match status" value="1"/>
</dbReference>
<dbReference type="GO" id="GO:0008716">
    <property type="term" value="F:D-alanine-D-alanine ligase activity"/>
    <property type="evidence" value="ECO:0007669"/>
    <property type="project" value="UniProtKB-UniRule"/>
</dbReference>
<evidence type="ECO:0000256" key="2">
    <source>
        <dbReference type="ARBA" id="ARBA00003921"/>
    </source>
</evidence>
<dbReference type="PROSITE" id="PS00844">
    <property type="entry name" value="DALA_DALA_LIGASE_2"/>
    <property type="match status" value="1"/>
</dbReference>
<keyword evidence="7 14" id="KW-0436">Ligase</keyword>
<accession>A0A1G7UD34</accession>
<evidence type="ECO:0000256" key="8">
    <source>
        <dbReference type="ARBA" id="ARBA00022741"/>
    </source>
</evidence>
<evidence type="ECO:0000256" key="13">
    <source>
        <dbReference type="ARBA" id="ARBA00047614"/>
    </source>
</evidence>
<dbReference type="HAMAP" id="MF_00047">
    <property type="entry name" value="Dala_Dala_lig"/>
    <property type="match status" value="1"/>
</dbReference>
<dbReference type="Pfam" id="PF01820">
    <property type="entry name" value="Dala_Dala_lig_N"/>
    <property type="match status" value="1"/>
</dbReference>
<dbReference type="GO" id="GO:0071555">
    <property type="term" value="P:cell wall organization"/>
    <property type="evidence" value="ECO:0007669"/>
    <property type="project" value="UniProtKB-KW"/>
</dbReference>
<dbReference type="GO" id="GO:0005524">
    <property type="term" value="F:ATP binding"/>
    <property type="evidence" value="ECO:0007669"/>
    <property type="project" value="UniProtKB-UniRule"/>
</dbReference>
<evidence type="ECO:0000256" key="6">
    <source>
        <dbReference type="ARBA" id="ARBA00022490"/>
    </source>
</evidence>
<evidence type="ECO:0000256" key="3">
    <source>
        <dbReference type="ARBA" id="ARBA00004496"/>
    </source>
</evidence>
<evidence type="ECO:0000313" key="20">
    <source>
        <dbReference type="Proteomes" id="UP000217076"/>
    </source>
</evidence>
<keyword evidence="9 17" id="KW-0067">ATP-binding</keyword>
<keyword evidence="10 14" id="KW-0133">Cell shape</keyword>
<dbReference type="AlphaFoldDB" id="A0A1G7UD34"/>
<dbReference type="Pfam" id="PF07478">
    <property type="entry name" value="Dala_Dala_lig_C"/>
    <property type="match status" value="1"/>
</dbReference>
<name>A0A1G7UD34_9PROT</name>
<feature type="active site" evidence="15">
    <location>
        <position position="147"/>
    </location>
</feature>
<evidence type="ECO:0000256" key="11">
    <source>
        <dbReference type="ARBA" id="ARBA00022984"/>
    </source>
</evidence>
<dbReference type="GO" id="GO:0008360">
    <property type="term" value="P:regulation of cell shape"/>
    <property type="evidence" value="ECO:0007669"/>
    <property type="project" value="UniProtKB-KW"/>
</dbReference>
<evidence type="ECO:0000256" key="4">
    <source>
        <dbReference type="ARBA" id="ARBA00010871"/>
    </source>
</evidence>
<dbReference type="InterPro" id="IPR013815">
    <property type="entry name" value="ATP_grasp_subdomain_1"/>
</dbReference>
<comment type="cofactor">
    <cofactor evidence="1">
        <name>Mn(2+)</name>
        <dbReference type="ChEBI" id="CHEBI:29035"/>
    </cofactor>
</comment>
<feature type="binding site" evidence="16">
    <location>
        <position position="272"/>
    </location>
    <ligand>
        <name>Mg(2+)</name>
        <dbReference type="ChEBI" id="CHEBI:18420"/>
        <label>1</label>
    </ligand>
</feature>
<feature type="binding site" evidence="16">
    <location>
        <position position="272"/>
    </location>
    <ligand>
        <name>Mg(2+)</name>
        <dbReference type="ChEBI" id="CHEBI:18420"/>
        <label>2</label>
    </ligand>
</feature>
<proteinExistence type="inferred from homology"/>